<dbReference type="GO" id="GO:0016887">
    <property type="term" value="F:ATP hydrolysis activity"/>
    <property type="evidence" value="ECO:0007669"/>
    <property type="project" value="InterPro"/>
</dbReference>
<dbReference type="Gene3D" id="1.20.1110.10">
    <property type="entry name" value="Calcium-transporting ATPase, transmembrane domain"/>
    <property type="match status" value="2"/>
</dbReference>
<dbReference type="InterPro" id="IPR059000">
    <property type="entry name" value="ATPase_P-type_domA"/>
</dbReference>
<dbReference type="Gene3D" id="3.40.50.1000">
    <property type="entry name" value="HAD superfamily/HAD-like"/>
    <property type="match status" value="2"/>
</dbReference>
<dbReference type="InterPro" id="IPR004014">
    <property type="entry name" value="ATPase_P-typ_cation-transptr_N"/>
</dbReference>
<evidence type="ECO:0000259" key="9">
    <source>
        <dbReference type="SMART" id="SM00831"/>
    </source>
</evidence>
<dbReference type="Pfam" id="PF00702">
    <property type="entry name" value="Hydrolase"/>
    <property type="match status" value="1"/>
</dbReference>
<accession>A0A6J6C5E5</accession>
<dbReference type="SUPFAM" id="SSF56784">
    <property type="entry name" value="HAD-like"/>
    <property type="match status" value="1"/>
</dbReference>
<dbReference type="SFLD" id="SFLDS00003">
    <property type="entry name" value="Haloacid_Dehalogenase"/>
    <property type="match status" value="1"/>
</dbReference>
<dbReference type="InterPro" id="IPR023214">
    <property type="entry name" value="HAD_sf"/>
</dbReference>
<dbReference type="GO" id="GO:0016020">
    <property type="term" value="C:membrane"/>
    <property type="evidence" value="ECO:0007669"/>
    <property type="project" value="UniProtKB-SubCell"/>
</dbReference>
<dbReference type="SMART" id="SM00831">
    <property type="entry name" value="Cation_ATPase_N"/>
    <property type="match status" value="1"/>
</dbReference>
<evidence type="ECO:0000256" key="2">
    <source>
        <dbReference type="ARBA" id="ARBA00022692"/>
    </source>
</evidence>
<feature type="transmembrane region" description="Helical" evidence="8">
    <location>
        <begin position="764"/>
        <end position="789"/>
    </location>
</feature>
<dbReference type="Gene3D" id="2.70.150.10">
    <property type="entry name" value="Calcium-transporting ATPase, cytoplasmic transduction domain A"/>
    <property type="match status" value="1"/>
</dbReference>
<feature type="transmembrane region" description="Helical" evidence="8">
    <location>
        <begin position="209"/>
        <end position="232"/>
    </location>
</feature>
<keyword evidence="6 8" id="KW-1133">Transmembrane helix</keyword>
<dbReference type="GO" id="GO:0005524">
    <property type="term" value="F:ATP binding"/>
    <property type="evidence" value="ECO:0007669"/>
    <property type="project" value="UniProtKB-KW"/>
</dbReference>
<dbReference type="SFLD" id="SFLDG00002">
    <property type="entry name" value="C1.7:_P-type_atpase_like"/>
    <property type="match status" value="1"/>
</dbReference>
<proteinExistence type="predicted"/>
<protein>
    <submittedName>
        <fullName evidence="10">Unannotated protein</fullName>
    </submittedName>
</protein>
<feature type="domain" description="Cation-transporting P-type ATPase N-terminal" evidence="9">
    <location>
        <begin position="2"/>
        <end position="59"/>
    </location>
</feature>
<feature type="transmembrane region" description="Helical" evidence="8">
    <location>
        <begin position="63"/>
        <end position="81"/>
    </location>
</feature>
<feature type="transmembrane region" description="Helical" evidence="8">
    <location>
        <begin position="674"/>
        <end position="697"/>
    </location>
</feature>
<evidence type="ECO:0000256" key="3">
    <source>
        <dbReference type="ARBA" id="ARBA00022741"/>
    </source>
</evidence>
<keyword evidence="4" id="KW-0067">ATP-binding</keyword>
<feature type="transmembrane region" description="Helical" evidence="8">
    <location>
        <begin position="623"/>
        <end position="645"/>
    </location>
</feature>
<dbReference type="Gene3D" id="3.40.1110.10">
    <property type="entry name" value="Calcium-transporting ATPase, cytoplasmic domain N"/>
    <property type="match status" value="1"/>
</dbReference>
<dbReference type="InterPro" id="IPR023299">
    <property type="entry name" value="ATPase_P-typ_cyto_dom_N"/>
</dbReference>
<dbReference type="PRINTS" id="PR00119">
    <property type="entry name" value="CATATPASE"/>
</dbReference>
<dbReference type="EMBL" id="CAEZST010000009">
    <property type="protein sequence ID" value="CAB4546550.1"/>
    <property type="molecule type" value="Genomic_DNA"/>
</dbReference>
<evidence type="ECO:0000256" key="4">
    <source>
        <dbReference type="ARBA" id="ARBA00022840"/>
    </source>
</evidence>
<gene>
    <name evidence="10" type="ORF">UFOPK1503_00687</name>
</gene>
<dbReference type="InterPro" id="IPR018303">
    <property type="entry name" value="ATPase_P-typ_P_site"/>
</dbReference>
<name>A0A6J6C5E5_9ZZZZ</name>
<evidence type="ECO:0000256" key="6">
    <source>
        <dbReference type="ARBA" id="ARBA00022989"/>
    </source>
</evidence>
<dbReference type="SUPFAM" id="SSF81653">
    <property type="entry name" value="Calcium ATPase, transduction domain A"/>
    <property type="match status" value="1"/>
</dbReference>
<evidence type="ECO:0000256" key="8">
    <source>
        <dbReference type="SAM" id="Phobius"/>
    </source>
</evidence>
<feature type="transmembrane region" description="Helical" evidence="8">
    <location>
        <begin position="703"/>
        <end position="720"/>
    </location>
</feature>
<dbReference type="PANTHER" id="PTHR42861">
    <property type="entry name" value="CALCIUM-TRANSPORTING ATPASE"/>
    <property type="match status" value="1"/>
</dbReference>
<keyword evidence="3" id="KW-0547">Nucleotide-binding</keyword>
<dbReference type="Pfam" id="PF00689">
    <property type="entry name" value="Cation_ATPase_C"/>
    <property type="match status" value="1"/>
</dbReference>
<dbReference type="NCBIfam" id="TIGR01494">
    <property type="entry name" value="ATPase_P-type"/>
    <property type="match status" value="2"/>
</dbReference>
<dbReference type="PRINTS" id="PR00120">
    <property type="entry name" value="HATPASE"/>
</dbReference>
<evidence type="ECO:0000256" key="7">
    <source>
        <dbReference type="ARBA" id="ARBA00023136"/>
    </source>
</evidence>
<evidence type="ECO:0000256" key="1">
    <source>
        <dbReference type="ARBA" id="ARBA00004141"/>
    </source>
</evidence>
<keyword evidence="2 8" id="KW-0812">Transmembrane</keyword>
<feature type="transmembrane region" description="Helical" evidence="8">
    <location>
        <begin position="740"/>
        <end position="758"/>
    </location>
</feature>
<keyword evidence="5" id="KW-1278">Translocase</keyword>
<dbReference type="Pfam" id="PF00690">
    <property type="entry name" value="Cation_ATPase_N"/>
    <property type="match status" value="1"/>
</dbReference>
<feature type="transmembrane region" description="Helical" evidence="8">
    <location>
        <begin position="244"/>
        <end position="268"/>
    </location>
</feature>
<evidence type="ECO:0000256" key="5">
    <source>
        <dbReference type="ARBA" id="ARBA00022967"/>
    </source>
</evidence>
<dbReference type="InterPro" id="IPR006068">
    <property type="entry name" value="ATPase_P-typ_cation-transptr_C"/>
</dbReference>
<dbReference type="InterPro" id="IPR036412">
    <property type="entry name" value="HAD-like_sf"/>
</dbReference>
<dbReference type="InterPro" id="IPR008250">
    <property type="entry name" value="ATPase_P-typ_transduc_dom_A_sf"/>
</dbReference>
<sequence length="806" mass="86141">MQWQGLSEAEVVERTLSGGKNSLPVDTSRSLSKQLLGVLKEPMMALLLIAALLSLALGDIVEAIALLISVTFVIGIALFQVRRTDKALAALRLLSTPKASVYRGGELIQVPSQDLVLDDLILLKEGDRVPADCLILESSSLTIDESILTGESVAVEKAKGDLAISGSLIVRGHAVGKVNAVGLASQLGQLGKWLVGVEKRTVLQREVDSIVQVVAIVAIATAVTVSVVYALTRGDWLVGSLAGIAAAMALLPEELPIVLTIFLGLGAWRMAKAGVIVRSNPAIEMLGQITVLCVDKTGTITENEMTLVTKDPQTLRFGAMASIPDSFDPIDKAFLKAASIDSDLTMVREFPLADEHPFFCQIWREPSGNLIAAIKGAPERVVELCKVAEPQKTEILHQLDEGASQGLRILGVAKASASEAILDAKNALGLNFEFVGLAAMKDPIRKGVDQAITELSRAGVRTVIITGDYSQTAEAIGREVGLLSSEKSLSGETLEQLSSGELEQAVRTQSVFSRVRPHQKLMIIKELQRQGEIVAMTGDGVNDSPALKAANVGIAMGKRGSEVAREAADLVIADDSFLSITEGVRAGRRIFSNLRKAASYVIAIHVPIFGMALVPIASPVWPLVLLPIQIAILEIIIDPSASLVYEAEKSTKDQMLKPPRSIGERMVSRSVIKLAAAQGLILFAGALTSFLFSLSLGSSDDEVRSVTFGTILLGNLLLMLTNRSSTASIVELMSGRVNRLAITIFSAGLVFMLIMFSVPQIRAAFNLSVLGVSEILVILVCALPAPIWFEVYKFSKRRKLITSTPN</sequence>
<feature type="transmembrane region" description="Helical" evidence="8">
    <location>
        <begin position="597"/>
        <end position="617"/>
    </location>
</feature>
<dbReference type="InterPro" id="IPR001757">
    <property type="entry name" value="P_typ_ATPase"/>
</dbReference>
<dbReference type="InterPro" id="IPR023298">
    <property type="entry name" value="ATPase_P-typ_TM_dom_sf"/>
</dbReference>
<organism evidence="10">
    <name type="scientific">freshwater metagenome</name>
    <dbReference type="NCBI Taxonomy" id="449393"/>
    <lineage>
        <taxon>unclassified sequences</taxon>
        <taxon>metagenomes</taxon>
        <taxon>ecological metagenomes</taxon>
    </lineage>
</organism>
<reference evidence="10" key="1">
    <citation type="submission" date="2020-05" db="EMBL/GenBank/DDBJ databases">
        <authorList>
            <person name="Chiriac C."/>
            <person name="Salcher M."/>
            <person name="Ghai R."/>
            <person name="Kavagutti S V."/>
        </authorList>
    </citation>
    <scope>NUCLEOTIDE SEQUENCE</scope>
</reference>
<evidence type="ECO:0000313" key="10">
    <source>
        <dbReference type="EMBL" id="CAB4546550.1"/>
    </source>
</evidence>
<dbReference type="InterPro" id="IPR044492">
    <property type="entry name" value="P_typ_ATPase_HD_dom"/>
</dbReference>
<dbReference type="PROSITE" id="PS00154">
    <property type="entry name" value="ATPASE_E1_E2"/>
    <property type="match status" value="1"/>
</dbReference>
<dbReference type="SUPFAM" id="SSF81665">
    <property type="entry name" value="Calcium ATPase, transmembrane domain M"/>
    <property type="match status" value="1"/>
</dbReference>
<dbReference type="Pfam" id="PF00122">
    <property type="entry name" value="E1-E2_ATPase"/>
    <property type="match status" value="1"/>
</dbReference>
<dbReference type="AlphaFoldDB" id="A0A6J6C5E5"/>
<dbReference type="SFLD" id="SFLDF00027">
    <property type="entry name" value="p-type_atpase"/>
    <property type="match status" value="1"/>
</dbReference>
<comment type="subcellular location">
    <subcellularLocation>
        <location evidence="1">Membrane</location>
        <topology evidence="1">Multi-pass membrane protein</topology>
    </subcellularLocation>
</comment>
<keyword evidence="7 8" id="KW-0472">Membrane</keyword>